<organism evidence="1">
    <name type="scientific">hydrothermal vent metagenome</name>
    <dbReference type="NCBI Taxonomy" id="652676"/>
    <lineage>
        <taxon>unclassified sequences</taxon>
        <taxon>metagenomes</taxon>
        <taxon>ecological metagenomes</taxon>
    </lineage>
</organism>
<dbReference type="Gene3D" id="2.40.160.170">
    <property type="match status" value="1"/>
</dbReference>
<dbReference type="AlphaFoldDB" id="A0A3B0WUF2"/>
<gene>
    <name evidence="1" type="ORF">MNBD_GAMMA04-1961</name>
</gene>
<dbReference type="EMBL" id="UOFB01000227">
    <property type="protein sequence ID" value="VAW47946.1"/>
    <property type="molecule type" value="Genomic_DNA"/>
</dbReference>
<protein>
    <recommendedName>
        <fullName evidence="2">Outer membrane protein domain-containing protein</fullName>
    </recommendedName>
</protein>
<name>A0A3B0WUF2_9ZZZZ</name>
<evidence type="ECO:0008006" key="2">
    <source>
        <dbReference type="Google" id="ProtNLM"/>
    </source>
</evidence>
<proteinExistence type="predicted"/>
<accession>A0A3B0WUF2</accession>
<reference evidence="1" key="1">
    <citation type="submission" date="2018-06" db="EMBL/GenBank/DDBJ databases">
        <authorList>
            <person name="Zhirakovskaya E."/>
        </authorList>
    </citation>
    <scope>NUCLEOTIDE SEQUENCE</scope>
</reference>
<sequence>MKKQLLSAMVFSVATVSLSASANSLENVGVGVSYGLFSGPTLEMSYPLSDSFSVRGALSSGMSLSQTDSGSGTEVDYTVDTKGGIHRLVLDYRPMGGNFFVSAGYAINNFEVTADADQNTLGQVTIGDQTYDGSANLSLNGVIDWDNAPLLTLGWGHSPEAGWGALFEIGAIFTGSGNVSLNGSGTVTSGGTIYDVSTDPTVRAALDSEEARIKSDIADYDFLPVLQAGITYRF</sequence>
<evidence type="ECO:0000313" key="1">
    <source>
        <dbReference type="EMBL" id="VAW47946.1"/>
    </source>
</evidence>